<dbReference type="AlphaFoldDB" id="A0A3P7MVD9"/>
<dbReference type="Proteomes" id="UP000281553">
    <property type="component" value="Unassembled WGS sequence"/>
</dbReference>
<accession>A0A3P7MVD9</accession>
<organism evidence="2 3">
    <name type="scientific">Dibothriocephalus latus</name>
    <name type="common">Fish tapeworm</name>
    <name type="synonym">Diphyllobothrium latum</name>
    <dbReference type="NCBI Taxonomy" id="60516"/>
    <lineage>
        <taxon>Eukaryota</taxon>
        <taxon>Metazoa</taxon>
        <taxon>Spiralia</taxon>
        <taxon>Lophotrochozoa</taxon>
        <taxon>Platyhelminthes</taxon>
        <taxon>Cestoda</taxon>
        <taxon>Eucestoda</taxon>
        <taxon>Diphyllobothriidea</taxon>
        <taxon>Diphyllobothriidae</taxon>
        <taxon>Dibothriocephalus</taxon>
    </lineage>
</organism>
<feature type="transmembrane region" description="Helical" evidence="1">
    <location>
        <begin position="12"/>
        <end position="33"/>
    </location>
</feature>
<sequence length="151" mass="16841">MASFSDPGRDERFIYLHAFSTILLICICSSATFTHSAEPTERIINSPGYFDELSAAEYETAISRVCNHLQLTSLGGRVLKNRNSRILPNPRTWDVLLFPSLVRVAMEMPSKAVREAAFENPLAAPRVARVAIHWPESRTVQEVLVDLGIEG</sequence>
<reference evidence="2 3" key="1">
    <citation type="submission" date="2018-11" db="EMBL/GenBank/DDBJ databases">
        <authorList>
            <consortium name="Pathogen Informatics"/>
        </authorList>
    </citation>
    <scope>NUCLEOTIDE SEQUENCE [LARGE SCALE GENOMIC DNA]</scope>
</reference>
<evidence type="ECO:0000256" key="1">
    <source>
        <dbReference type="SAM" id="Phobius"/>
    </source>
</evidence>
<keyword evidence="1" id="KW-0812">Transmembrane</keyword>
<evidence type="ECO:0000313" key="2">
    <source>
        <dbReference type="EMBL" id="VDN26568.1"/>
    </source>
</evidence>
<name>A0A3P7MVD9_DIBLA</name>
<dbReference type="OrthoDB" id="10427832at2759"/>
<gene>
    <name evidence="2" type="ORF">DILT_LOCUS14833</name>
</gene>
<dbReference type="EMBL" id="UYRU01076093">
    <property type="protein sequence ID" value="VDN26568.1"/>
    <property type="molecule type" value="Genomic_DNA"/>
</dbReference>
<keyword evidence="1" id="KW-1133">Transmembrane helix</keyword>
<proteinExistence type="predicted"/>
<keyword evidence="1" id="KW-0472">Membrane</keyword>
<feature type="non-terminal residue" evidence="2">
    <location>
        <position position="151"/>
    </location>
</feature>
<evidence type="ECO:0000313" key="3">
    <source>
        <dbReference type="Proteomes" id="UP000281553"/>
    </source>
</evidence>
<protein>
    <submittedName>
        <fullName evidence="2">Uncharacterized protein</fullName>
    </submittedName>
</protein>
<keyword evidence="3" id="KW-1185">Reference proteome</keyword>